<evidence type="ECO:0000259" key="9">
    <source>
        <dbReference type="PROSITE" id="PS50928"/>
    </source>
</evidence>
<keyword evidence="3" id="KW-1003">Cell membrane</keyword>
<dbReference type="CDD" id="cd06261">
    <property type="entry name" value="TM_PBP2"/>
    <property type="match status" value="1"/>
</dbReference>
<evidence type="ECO:0000256" key="8">
    <source>
        <dbReference type="RuleBase" id="RU363032"/>
    </source>
</evidence>
<gene>
    <name evidence="10" type="ORF">HMPREF9625_00600</name>
</gene>
<keyword evidence="5 8" id="KW-0812">Transmembrane</keyword>
<feature type="transmembrane region" description="Helical" evidence="8">
    <location>
        <begin position="61"/>
        <end position="86"/>
    </location>
</feature>
<dbReference type="RefSeq" id="WP_009534462.1">
    <property type="nucleotide sequence ID" value="NZ_KE148312.1"/>
</dbReference>
<name>G9WML7_9FIRM</name>
<feature type="transmembrane region" description="Helical" evidence="8">
    <location>
        <begin position="129"/>
        <end position="146"/>
    </location>
</feature>
<keyword evidence="11" id="KW-1185">Reference proteome</keyword>
<keyword evidence="7 8" id="KW-0472">Membrane</keyword>
<sequence>MLVKKNLAYQLIRILFLFSIVFPFLVLILLSFSERYTWPGILPGNYSLRAIRSILFQRKALFLNCLFSIFFSVMVSLCTIMAAYCTAKWQSEHKESSLLSFCIFLPFMIPSSVFAMGAQILFLRLPFKNAYLSVFLSHVLYSLPYATSYLTEGMRNNIKRLEEQGRVFGASGFYLLFKVTIPLLFPYLIPAFMMSFILSMSQYILTVLLGGGKLKTLSLIMVPFIQSGERNLASVYGLLFLLSSFLLFLLMEMLIRGLKRREKVC</sequence>
<reference evidence="10" key="1">
    <citation type="submission" date="2011-08" db="EMBL/GenBank/DDBJ databases">
        <authorList>
            <consortium name="The Broad Institute Genome Sequencing Platform"/>
            <person name="Earl A."/>
            <person name="Ward D."/>
            <person name="Feldgarden M."/>
            <person name="Gevers D."/>
            <person name="Sizova M."/>
            <person name="Hazen A."/>
            <person name="Epstein S."/>
            <person name="Young S.K."/>
            <person name="Zeng Q."/>
            <person name="Gargeya S."/>
            <person name="Fitzgerald M."/>
            <person name="Haas B."/>
            <person name="Abouelleil A."/>
            <person name="Alvarado L."/>
            <person name="Arachchi H.M."/>
            <person name="Berlin A."/>
            <person name="Brown A."/>
            <person name="Chapman S.B."/>
            <person name="Chen Z."/>
            <person name="Dunbar C."/>
            <person name="Freedman E."/>
            <person name="Gearin G."/>
            <person name="Gellesch M."/>
            <person name="Goldberg J."/>
            <person name="Griggs A."/>
            <person name="Gujja S."/>
            <person name="Heiman D."/>
            <person name="Howarth C."/>
            <person name="Larson L."/>
            <person name="Lui A."/>
            <person name="MacDonald P.J.P."/>
            <person name="Montmayeur A."/>
            <person name="Murphy C."/>
            <person name="Neiman D."/>
            <person name="Pearson M."/>
            <person name="Priest M."/>
            <person name="Roberts A."/>
            <person name="Saif S."/>
            <person name="Shea T."/>
            <person name="Shenoy N."/>
            <person name="Sisk P."/>
            <person name="Stolte C."/>
            <person name="Sykes S."/>
            <person name="Wortman J."/>
            <person name="Nusbaum C."/>
            <person name="Birren B."/>
        </authorList>
    </citation>
    <scope>NUCLEOTIDE SEQUENCE</scope>
    <source>
        <strain evidence="10">ACB1</strain>
    </source>
</reference>
<organism evidence="10 11">
    <name type="scientific">Oribacterium parvum ACB1</name>
    <dbReference type="NCBI Taxonomy" id="796943"/>
    <lineage>
        <taxon>Bacteria</taxon>
        <taxon>Bacillati</taxon>
        <taxon>Bacillota</taxon>
        <taxon>Clostridia</taxon>
        <taxon>Lachnospirales</taxon>
        <taxon>Lachnospiraceae</taxon>
        <taxon>Oribacterium</taxon>
    </lineage>
</organism>
<comment type="similarity">
    <text evidence="8">Belongs to the binding-protein-dependent transport system permease family.</text>
</comment>
<evidence type="ECO:0000313" key="10">
    <source>
        <dbReference type="EMBL" id="EHL11770.1"/>
    </source>
</evidence>
<accession>G9WML7</accession>
<dbReference type="GO" id="GO:0055085">
    <property type="term" value="P:transmembrane transport"/>
    <property type="evidence" value="ECO:0007669"/>
    <property type="project" value="InterPro"/>
</dbReference>
<evidence type="ECO:0000256" key="4">
    <source>
        <dbReference type="ARBA" id="ARBA00022519"/>
    </source>
</evidence>
<dbReference type="SUPFAM" id="SSF161098">
    <property type="entry name" value="MetI-like"/>
    <property type="match status" value="1"/>
</dbReference>
<evidence type="ECO:0000256" key="3">
    <source>
        <dbReference type="ARBA" id="ARBA00022475"/>
    </source>
</evidence>
<evidence type="ECO:0000256" key="6">
    <source>
        <dbReference type="ARBA" id="ARBA00022989"/>
    </source>
</evidence>
<dbReference type="HOGENOM" id="CLU_016047_3_1_9"/>
<feature type="transmembrane region" description="Helical" evidence="8">
    <location>
        <begin position="98"/>
        <end position="123"/>
    </location>
</feature>
<reference evidence="10" key="2">
    <citation type="submission" date="2013-03" db="EMBL/GenBank/DDBJ databases">
        <title>The Genome Sequence of Oribacterium sp. ACB1.</title>
        <authorList>
            <consortium name="The Broad Institute Genomics Platform"/>
            <consortium name="The Broad Institute Genome Sequencing Center for Infectious Disease"/>
            <person name="Earl A."/>
            <person name="Ward D."/>
            <person name="Feldgarden M."/>
            <person name="Gevers D."/>
            <person name="Sizova M."/>
            <person name="Hazen A."/>
            <person name="Epstein S."/>
            <person name="Walker B."/>
            <person name="Young S."/>
            <person name="Zeng Q."/>
            <person name="Gargeya S."/>
            <person name="Fitzgerald M."/>
            <person name="Haas B."/>
            <person name="Abouelleil A."/>
            <person name="Allen A.W."/>
            <person name="Alvarado L."/>
            <person name="Arachchi H.M."/>
            <person name="Berlin A.M."/>
            <person name="Chapman S.B."/>
            <person name="Gainer-Dewar J."/>
            <person name="Goldberg J."/>
            <person name="Griggs A."/>
            <person name="Gujja S."/>
            <person name="Hansen M."/>
            <person name="Howarth C."/>
            <person name="Imamovic A."/>
            <person name="Ireland A."/>
            <person name="Larimer J."/>
            <person name="McCowan C."/>
            <person name="Murphy C."/>
            <person name="Pearson M."/>
            <person name="Poon T.W."/>
            <person name="Priest M."/>
            <person name="Roberts A."/>
            <person name="Saif S."/>
            <person name="Shea T."/>
            <person name="Sisk P."/>
            <person name="Sykes S."/>
            <person name="Wortman J."/>
            <person name="Nusbaum C."/>
            <person name="Birren B."/>
        </authorList>
    </citation>
    <scope>NUCLEOTIDE SEQUENCE [LARGE SCALE GENOMIC DNA]</scope>
    <source>
        <strain evidence="10">ACB1</strain>
    </source>
</reference>
<feature type="transmembrane region" description="Helical" evidence="8">
    <location>
        <begin position="167"/>
        <end position="185"/>
    </location>
</feature>
<dbReference type="InterPro" id="IPR035906">
    <property type="entry name" value="MetI-like_sf"/>
</dbReference>
<feature type="domain" description="ABC transmembrane type-1" evidence="9">
    <location>
        <begin position="61"/>
        <end position="251"/>
    </location>
</feature>
<dbReference type="AlphaFoldDB" id="G9WML7"/>
<dbReference type="Pfam" id="PF00528">
    <property type="entry name" value="BPD_transp_1"/>
    <property type="match status" value="1"/>
</dbReference>
<comment type="subcellular location">
    <subcellularLocation>
        <location evidence="1">Cell inner membrane</location>
        <topology evidence="1">Multi-pass membrane protein</topology>
    </subcellularLocation>
    <subcellularLocation>
        <location evidence="8">Cell membrane</location>
        <topology evidence="8">Multi-pass membrane protein</topology>
    </subcellularLocation>
</comment>
<protein>
    <recommendedName>
        <fullName evidence="9">ABC transmembrane type-1 domain-containing protein</fullName>
    </recommendedName>
</protein>
<dbReference type="PANTHER" id="PTHR43357">
    <property type="entry name" value="INNER MEMBRANE ABC TRANSPORTER PERMEASE PROTEIN YDCV"/>
    <property type="match status" value="1"/>
</dbReference>
<dbReference type="PANTHER" id="PTHR43357:SF4">
    <property type="entry name" value="INNER MEMBRANE ABC TRANSPORTER PERMEASE PROTEIN YDCV"/>
    <property type="match status" value="1"/>
</dbReference>
<dbReference type="STRING" id="796943.HMPREF9625_00600"/>
<keyword evidence="2 8" id="KW-0813">Transport</keyword>
<dbReference type="InterPro" id="IPR000515">
    <property type="entry name" value="MetI-like"/>
</dbReference>
<evidence type="ECO:0000256" key="1">
    <source>
        <dbReference type="ARBA" id="ARBA00004429"/>
    </source>
</evidence>
<evidence type="ECO:0000256" key="7">
    <source>
        <dbReference type="ARBA" id="ARBA00023136"/>
    </source>
</evidence>
<feature type="transmembrane region" description="Helical" evidence="8">
    <location>
        <begin position="12"/>
        <end position="32"/>
    </location>
</feature>
<evidence type="ECO:0000256" key="5">
    <source>
        <dbReference type="ARBA" id="ARBA00022692"/>
    </source>
</evidence>
<evidence type="ECO:0000313" key="11">
    <source>
        <dbReference type="Proteomes" id="UP000018461"/>
    </source>
</evidence>
<dbReference type="Gene3D" id="1.10.3720.10">
    <property type="entry name" value="MetI-like"/>
    <property type="match status" value="1"/>
</dbReference>
<proteinExistence type="inferred from homology"/>
<comment type="caution">
    <text evidence="10">The sequence shown here is derived from an EMBL/GenBank/DDBJ whole genome shotgun (WGS) entry which is preliminary data.</text>
</comment>
<dbReference type="PATRIC" id="fig|796943.3.peg.996"/>
<dbReference type="PROSITE" id="PS50928">
    <property type="entry name" value="ABC_TM1"/>
    <property type="match status" value="1"/>
</dbReference>
<dbReference type="GO" id="GO:0005886">
    <property type="term" value="C:plasma membrane"/>
    <property type="evidence" value="ECO:0007669"/>
    <property type="project" value="UniProtKB-SubCell"/>
</dbReference>
<dbReference type="Proteomes" id="UP000018461">
    <property type="component" value="Unassembled WGS sequence"/>
</dbReference>
<evidence type="ECO:0000256" key="2">
    <source>
        <dbReference type="ARBA" id="ARBA00022448"/>
    </source>
</evidence>
<keyword evidence="6 8" id="KW-1133">Transmembrane helix</keyword>
<dbReference type="EMBL" id="AFZC02000003">
    <property type="protein sequence ID" value="EHL11770.1"/>
    <property type="molecule type" value="Genomic_DNA"/>
</dbReference>
<keyword evidence="4" id="KW-0997">Cell inner membrane</keyword>
<feature type="transmembrane region" description="Helical" evidence="8">
    <location>
        <begin position="232"/>
        <end position="251"/>
    </location>
</feature>